<proteinExistence type="predicted"/>
<dbReference type="AlphaFoldDB" id="A0A7J7SRL5"/>
<keyword evidence="1" id="KW-1133">Transmembrane helix</keyword>
<keyword evidence="3" id="KW-1185">Reference proteome</keyword>
<evidence type="ECO:0000256" key="1">
    <source>
        <dbReference type="SAM" id="Phobius"/>
    </source>
</evidence>
<organism evidence="2 3">
    <name type="scientific">Myotis myotis</name>
    <name type="common">Greater mouse-eared bat</name>
    <name type="synonym">Vespertilio myotis</name>
    <dbReference type="NCBI Taxonomy" id="51298"/>
    <lineage>
        <taxon>Eukaryota</taxon>
        <taxon>Metazoa</taxon>
        <taxon>Chordata</taxon>
        <taxon>Craniata</taxon>
        <taxon>Vertebrata</taxon>
        <taxon>Euteleostomi</taxon>
        <taxon>Mammalia</taxon>
        <taxon>Eutheria</taxon>
        <taxon>Laurasiatheria</taxon>
        <taxon>Chiroptera</taxon>
        <taxon>Yangochiroptera</taxon>
        <taxon>Vespertilionidae</taxon>
        <taxon>Myotis</taxon>
    </lineage>
</organism>
<keyword evidence="1" id="KW-0812">Transmembrane</keyword>
<protein>
    <submittedName>
        <fullName evidence="2">Uncharacterized protein</fullName>
    </submittedName>
</protein>
<name>A0A7J7SRL5_MYOMY</name>
<dbReference type="Proteomes" id="UP000527355">
    <property type="component" value="Unassembled WGS sequence"/>
</dbReference>
<dbReference type="EMBL" id="JABWUV010000018">
    <property type="protein sequence ID" value="KAF6290994.1"/>
    <property type="molecule type" value="Genomic_DNA"/>
</dbReference>
<reference evidence="2 3" key="1">
    <citation type="journal article" date="2020" name="Nature">
        <title>Six reference-quality genomes reveal evolution of bat adaptations.</title>
        <authorList>
            <person name="Jebb D."/>
            <person name="Huang Z."/>
            <person name="Pippel M."/>
            <person name="Hughes G.M."/>
            <person name="Lavrichenko K."/>
            <person name="Devanna P."/>
            <person name="Winkler S."/>
            <person name="Jermiin L.S."/>
            <person name="Skirmuntt E.C."/>
            <person name="Katzourakis A."/>
            <person name="Burkitt-Gray L."/>
            <person name="Ray D.A."/>
            <person name="Sullivan K.A.M."/>
            <person name="Roscito J.G."/>
            <person name="Kirilenko B.M."/>
            <person name="Davalos L.M."/>
            <person name="Corthals A.P."/>
            <person name="Power M.L."/>
            <person name="Jones G."/>
            <person name="Ransome R.D."/>
            <person name="Dechmann D.K.N."/>
            <person name="Locatelli A.G."/>
            <person name="Puechmaille S.J."/>
            <person name="Fedrigo O."/>
            <person name="Jarvis E.D."/>
            <person name="Hiller M."/>
            <person name="Vernes S.C."/>
            <person name="Myers E.W."/>
            <person name="Teeling E.C."/>
        </authorList>
    </citation>
    <scope>NUCLEOTIDE SEQUENCE [LARGE SCALE GENOMIC DNA]</scope>
    <source>
        <strain evidence="2">MMyoMyo1</strain>
        <tissue evidence="2">Flight muscle</tissue>
    </source>
</reference>
<feature type="transmembrane region" description="Helical" evidence="1">
    <location>
        <begin position="77"/>
        <end position="99"/>
    </location>
</feature>
<keyword evidence="1" id="KW-0472">Membrane</keyword>
<evidence type="ECO:0000313" key="3">
    <source>
        <dbReference type="Proteomes" id="UP000527355"/>
    </source>
</evidence>
<evidence type="ECO:0000313" key="2">
    <source>
        <dbReference type="EMBL" id="KAF6290994.1"/>
    </source>
</evidence>
<sequence length="127" mass="15152">MLREKERERGCVWGRERKKRERLIACLLYASPIRNQTHNPGMCPDPEPNRQLFGAQDNTPPTELCQRGMTRAFLMPLCWVYISVYVYKCICIFSLFSLFEVQLSSTWYNLEIFYFSKCMREGFFCNH</sequence>
<comment type="caution">
    <text evidence="2">The sequence shown here is derived from an EMBL/GenBank/DDBJ whole genome shotgun (WGS) entry which is preliminary data.</text>
</comment>
<gene>
    <name evidence="2" type="ORF">mMyoMyo1_009374</name>
</gene>
<accession>A0A7J7SRL5</accession>